<protein>
    <submittedName>
        <fullName evidence="1">DUF1289 domain-containing protein</fullName>
    </submittedName>
</protein>
<dbReference type="Pfam" id="PF06945">
    <property type="entry name" value="DUF1289"/>
    <property type="match status" value="1"/>
</dbReference>
<reference evidence="1" key="1">
    <citation type="submission" date="2023-06" db="EMBL/GenBank/DDBJ databases">
        <authorList>
            <person name="Zhang S."/>
        </authorList>
    </citation>
    <scope>NUCLEOTIDE SEQUENCE</scope>
    <source>
        <strain evidence="1">SG2303</strain>
    </source>
</reference>
<proteinExistence type="predicted"/>
<name>A0ABT7XJW3_9NEIS</name>
<dbReference type="InterPro" id="IPR010710">
    <property type="entry name" value="DUF1289"/>
</dbReference>
<keyword evidence="2" id="KW-1185">Reference proteome</keyword>
<sequence>MTSYSTDSDSPCIALCSTALGDNVCRGCGRTFIEVAEWSALPGADKAAIWDCLPARRQAIALAACLGRTLEQLDVDEDGTEWARLTHPSAGVVQFALRADPDGWRLWARRAGSPSECLTKPLADEAELAETAARRLVGWLRGEWPAVAD</sequence>
<dbReference type="PANTHER" id="PTHR35175:SF2">
    <property type="entry name" value="DUF1289 DOMAIN-CONTAINING PROTEIN"/>
    <property type="match status" value="1"/>
</dbReference>
<evidence type="ECO:0000313" key="2">
    <source>
        <dbReference type="Proteomes" id="UP001168540"/>
    </source>
</evidence>
<dbReference type="EMBL" id="JAUEDK010000005">
    <property type="protein sequence ID" value="MDN0074076.1"/>
    <property type="molecule type" value="Genomic_DNA"/>
</dbReference>
<dbReference type="PANTHER" id="PTHR35175">
    <property type="entry name" value="DUF1289 DOMAIN-CONTAINING PROTEIN"/>
    <property type="match status" value="1"/>
</dbReference>
<evidence type="ECO:0000313" key="1">
    <source>
        <dbReference type="EMBL" id="MDN0074076.1"/>
    </source>
</evidence>
<dbReference type="Proteomes" id="UP001168540">
    <property type="component" value="Unassembled WGS sequence"/>
</dbReference>
<organism evidence="1 2">
    <name type="scientific">Crenobacter oryzisoli</name>
    <dbReference type="NCBI Taxonomy" id="3056844"/>
    <lineage>
        <taxon>Bacteria</taxon>
        <taxon>Pseudomonadati</taxon>
        <taxon>Pseudomonadota</taxon>
        <taxon>Betaproteobacteria</taxon>
        <taxon>Neisseriales</taxon>
        <taxon>Neisseriaceae</taxon>
        <taxon>Crenobacter</taxon>
    </lineage>
</organism>
<comment type="caution">
    <text evidence="1">The sequence shown here is derived from an EMBL/GenBank/DDBJ whole genome shotgun (WGS) entry which is preliminary data.</text>
</comment>
<dbReference type="RefSeq" id="WP_289828622.1">
    <property type="nucleotide sequence ID" value="NZ_JAUEDK010000005.1"/>
</dbReference>
<gene>
    <name evidence="1" type="ORF">QU481_04130</name>
</gene>
<accession>A0ABT7XJW3</accession>